<gene>
    <name evidence="3" type="ORF">RM544_12765</name>
</gene>
<comment type="caution">
    <text evidence="3">The sequence shown here is derived from an EMBL/GenBank/DDBJ whole genome shotgun (WGS) entry which is preliminary data.</text>
</comment>
<dbReference type="PANTHER" id="PTHR43586:SF4">
    <property type="entry name" value="ISOPENICILLIN N EPIMERASE"/>
    <property type="match status" value="1"/>
</dbReference>
<accession>A0AAW8R3D1</accession>
<keyword evidence="3" id="KW-0808">Transferase</keyword>
<dbReference type="InterPro" id="IPR015421">
    <property type="entry name" value="PyrdxlP-dep_Trfase_major"/>
</dbReference>
<dbReference type="SUPFAM" id="SSF53383">
    <property type="entry name" value="PLP-dependent transferases"/>
    <property type="match status" value="1"/>
</dbReference>
<evidence type="ECO:0000256" key="1">
    <source>
        <dbReference type="ARBA" id="ARBA00022898"/>
    </source>
</evidence>
<dbReference type="RefSeq" id="WP_311362189.1">
    <property type="nucleotide sequence ID" value="NZ_JAVRIE010000005.1"/>
</dbReference>
<protein>
    <submittedName>
        <fullName evidence="3">Aminotransferase class V-fold PLP-dependent enzyme</fullName>
    </submittedName>
</protein>
<organism evidence="3 4">
    <name type="scientific">Brumicola blandensis</name>
    <dbReference type="NCBI Taxonomy" id="3075611"/>
    <lineage>
        <taxon>Bacteria</taxon>
        <taxon>Pseudomonadati</taxon>
        <taxon>Pseudomonadota</taxon>
        <taxon>Gammaproteobacteria</taxon>
        <taxon>Alteromonadales</taxon>
        <taxon>Alteromonadaceae</taxon>
        <taxon>Brumicola</taxon>
    </lineage>
</organism>
<dbReference type="PANTHER" id="PTHR43586">
    <property type="entry name" value="CYSTEINE DESULFURASE"/>
    <property type="match status" value="1"/>
</dbReference>
<evidence type="ECO:0000259" key="2">
    <source>
        <dbReference type="Pfam" id="PF00266"/>
    </source>
</evidence>
<dbReference type="Pfam" id="PF00266">
    <property type="entry name" value="Aminotran_5"/>
    <property type="match status" value="1"/>
</dbReference>
<dbReference type="InterPro" id="IPR015424">
    <property type="entry name" value="PyrdxlP-dep_Trfase"/>
</dbReference>
<dbReference type="Gene3D" id="3.40.640.10">
    <property type="entry name" value="Type I PLP-dependent aspartate aminotransferase-like (Major domain)"/>
    <property type="match status" value="1"/>
</dbReference>
<dbReference type="AlphaFoldDB" id="A0AAW8R3D1"/>
<reference evidence="3 4" key="1">
    <citation type="submission" date="2023-09" db="EMBL/GenBank/DDBJ databases">
        <authorList>
            <person name="Rey-Velasco X."/>
        </authorList>
    </citation>
    <scope>NUCLEOTIDE SEQUENCE [LARGE SCALE GENOMIC DNA]</scope>
    <source>
        <strain evidence="3 4">W409</strain>
    </source>
</reference>
<dbReference type="Gene3D" id="3.90.1150.10">
    <property type="entry name" value="Aspartate Aminotransferase, domain 1"/>
    <property type="match status" value="1"/>
</dbReference>
<dbReference type="InterPro" id="IPR015422">
    <property type="entry name" value="PyrdxlP-dep_Trfase_small"/>
</dbReference>
<keyword evidence="3" id="KW-0032">Aminotransferase</keyword>
<dbReference type="InterPro" id="IPR000192">
    <property type="entry name" value="Aminotrans_V_dom"/>
</dbReference>
<keyword evidence="4" id="KW-1185">Reference proteome</keyword>
<name>A0AAW8R3D1_9ALTE</name>
<dbReference type="EMBL" id="JAVRIE010000005">
    <property type="protein sequence ID" value="MDT0583415.1"/>
    <property type="molecule type" value="Genomic_DNA"/>
</dbReference>
<dbReference type="GO" id="GO:0008483">
    <property type="term" value="F:transaminase activity"/>
    <property type="evidence" value="ECO:0007669"/>
    <property type="project" value="UniProtKB-KW"/>
</dbReference>
<dbReference type="Proteomes" id="UP001249020">
    <property type="component" value="Unassembled WGS sequence"/>
</dbReference>
<sequence>MKTDLGLENHAKGYKEHFYPTKGTYALSHSVGPLPRVAEAALKQHYLNPWAELGGDAWPHWLEVIDDFCVKVGSLINADESVICPQTNLASGFSAYLTAIAKLDKNQNRRTVLMHKDAFASMGFVVSGLAQSHGLKLALVHCEPNDIDGWNTALKAHDVLACLFTHVHSNTSQKSDVKALGHLAKKQGVYALVDVAQSAGISKIDVQDWGVDALFGSCVKWLCGGPGAGYMYVKQDQVDTLEPDITGWFSHQNPFEFDILHYRAASSAKRFWGGTPSIAPFVMASASIELMLKIGIDNIIAYNRDLKAGLIERLQAKSTVSILPALKDIEQQGGSLCVGANDMDKVEGKLKSAKIHFDRRENIFRLSLHIMNDIEDLDAIAACF</sequence>
<proteinExistence type="predicted"/>
<evidence type="ECO:0000313" key="4">
    <source>
        <dbReference type="Proteomes" id="UP001249020"/>
    </source>
</evidence>
<feature type="domain" description="Aminotransferase class V" evidence="2">
    <location>
        <begin position="102"/>
        <end position="341"/>
    </location>
</feature>
<evidence type="ECO:0000313" key="3">
    <source>
        <dbReference type="EMBL" id="MDT0583415.1"/>
    </source>
</evidence>
<keyword evidence="1" id="KW-0663">Pyridoxal phosphate</keyword>